<comment type="caution">
    <text evidence="1">The sequence shown here is derived from an EMBL/GenBank/DDBJ whole genome shotgun (WGS) entry which is preliminary data.</text>
</comment>
<dbReference type="Gene3D" id="3.30.300.20">
    <property type="match status" value="1"/>
</dbReference>
<dbReference type="InterPro" id="IPR003718">
    <property type="entry name" value="OsmC/Ohr_fam"/>
</dbReference>
<evidence type="ECO:0000313" key="2">
    <source>
        <dbReference type="Proteomes" id="UP001652504"/>
    </source>
</evidence>
<dbReference type="Proteomes" id="UP001652504">
    <property type="component" value="Unassembled WGS sequence"/>
</dbReference>
<dbReference type="NCBIfam" id="NF008009">
    <property type="entry name" value="PRK10738.1"/>
    <property type="match status" value="1"/>
</dbReference>
<evidence type="ECO:0000313" key="1">
    <source>
        <dbReference type="EMBL" id="MCV2883926.1"/>
    </source>
</evidence>
<dbReference type="RefSeq" id="WP_263711139.1">
    <property type="nucleotide sequence ID" value="NZ_JAOWKX010000002.1"/>
</dbReference>
<dbReference type="Gene3D" id="2.20.25.10">
    <property type="match status" value="1"/>
</dbReference>
<organism evidence="1 2">
    <name type="scientific">Fluctibacter corallii</name>
    <dbReference type="NCBI Taxonomy" id="2984329"/>
    <lineage>
        <taxon>Bacteria</taxon>
        <taxon>Pseudomonadati</taxon>
        <taxon>Pseudomonadota</taxon>
        <taxon>Gammaproteobacteria</taxon>
        <taxon>Alteromonadales</taxon>
        <taxon>Alteromonadaceae</taxon>
        <taxon>Fluctibacter</taxon>
    </lineage>
</organism>
<accession>A0ABT3A5H4</accession>
<dbReference type="InterPro" id="IPR036102">
    <property type="entry name" value="OsmC/Ohrsf"/>
</dbReference>
<dbReference type="EMBL" id="JAOWKX010000002">
    <property type="protein sequence ID" value="MCV2883926.1"/>
    <property type="molecule type" value="Genomic_DNA"/>
</dbReference>
<sequence>MKAHVKWQGDMTFSCETSTGHTVLMDGTKKNPTPMESVLLAAGACSSIDVVEILKKARQDITDCQCELVAERAKTPPMVFTAIHAKYVVTGHDISEKQVQRAVSLSAEKYCSVMLMLKGNVDITTSYEIKPA</sequence>
<protein>
    <submittedName>
        <fullName evidence="1">OsmC family protein</fullName>
    </submittedName>
</protein>
<dbReference type="Pfam" id="PF02566">
    <property type="entry name" value="OsmC"/>
    <property type="match status" value="1"/>
</dbReference>
<gene>
    <name evidence="1" type="ORF">OE749_04375</name>
</gene>
<dbReference type="InterPro" id="IPR015946">
    <property type="entry name" value="KH_dom-like_a/b"/>
</dbReference>
<dbReference type="PANTHER" id="PTHR34352:SF1">
    <property type="entry name" value="PROTEIN YHFA"/>
    <property type="match status" value="1"/>
</dbReference>
<keyword evidence="2" id="KW-1185">Reference proteome</keyword>
<dbReference type="SUPFAM" id="SSF82784">
    <property type="entry name" value="OsmC-like"/>
    <property type="match status" value="1"/>
</dbReference>
<name>A0ABT3A5H4_9ALTE</name>
<dbReference type="PANTHER" id="PTHR34352">
    <property type="entry name" value="PROTEIN YHFA"/>
    <property type="match status" value="1"/>
</dbReference>
<reference evidence="1 2" key="1">
    <citation type="submission" date="2022-10" db="EMBL/GenBank/DDBJ databases">
        <title>Aestuariibacter sp. AA17 isolated from Montipora capitata coral fragment.</title>
        <authorList>
            <person name="Emsley S.A."/>
            <person name="Pfannmuller K.M."/>
            <person name="Loughran R.M."/>
            <person name="Shlafstein M."/>
            <person name="Papke E."/>
            <person name="Saw J.H."/>
            <person name="Ushijima B."/>
            <person name="Videau P."/>
        </authorList>
    </citation>
    <scope>NUCLEOTIDE SEQUENCE [LARGE SCALE GENOMIC DNA]</scope>
    <source>
        <strain evidence="1 2">AA17</strain>
    </source>
</reference>
<proteinExistence type="predicted"/>